<dbReference type="GO" id="GO:0000455">
    <property type="term" value="P:enzyme-directed rRNA pseudouridine synthesis"/>
    <property type="evidence" value="ECO:0007669"/>
    <property type="project" value="TreeGrafter"/>
</dbReference>
<evidence type="ECO:0000256" key="3">
    <source>
        <dbReference type="ARBA" id="ARBA00036882"/>
    </source>
</evidence>
<proteinExistence type="inferred from homology"/>
<evidence type="ECO:0000256" key="6">
    <source>
        <dbReference type="RuleBase" id="RU362028"/>
    </source>
</evidence>
<feature type="active site" evidence="4">
    <location>
        <position position="171"/>
    </location>
</feature>
<sequence>MHRLAHPGADATEGPTAVPNGLAELEDEAPELSEFERRQAVVSAEQHGQRLDKVLVSLAGEFSRSHLQSLIEQGLVELDGRQATTASRKVLAGQRVVVELRPTPQSQAFRPESIALSVVFEDEHLMVVDKPAGLVVHPAAGNWSGTLLNGLLAHHAGAAALPRAGIVHRLDKDTSGLMVVGKTLEAVTALVRAIAAREVHREYLALAHGEVLQPERLAVIDAPIGRDPQTRVRMAVVPGGKTARTDVEVLARGQGCTALRCRLHTGRTHQIRVHLASRGFPLVADVLYGGRAALDLERQALHAARLGLTHPVSGQPLSFEAPLPGDLAQAWQRVTEPPM</sequence>
<dbReference type="CDD" id="cd02869">
    <property type="entry name" value="PseudoU_synth_RluA_like"/>
    <property type="match status" value="1"/>
</dbReference>
<dbReference type="SMART" id="SM00363">
    <property type="entry name" value="S4"/>
    <property type="match status" value="1"/>
</dbReference>
<protein>
    <recommendedName>
        <fullName evidence="6">Pseudouridine synthase</fullName>
        <ecNumber evidence="6">5.4.99.-</ecNumber>
    </recommendedName>
</protein>
<evidence type="ECO:0000259" key="8">
    <source>
        <dbReference type="SMART" id="SM00363"/>
    </source>
</evidence>
<evidence type="ECO:0000256" key="7">
    <source>
        <dbReference type="SAM" id="MobiDB-lite"/>
    </source>
</evidence>
<keyword evidence="2 6" id="KW-0413">Isomerase</keyword>
<dbReference type="InterPro" id="IPR002942">
    <property type="entry name" value="S4_RNA-bd"/>
</dbReference>
<dbReference type="Gene3D" id="3.30.2350.10">
    <property type="entry name" value="Pseudouridine synthase"/>
    <property type="match status" value="1"/>
</dbReference>
<reference evidence="9 10" key="1">
    <citation type="submission" date="2015-05" db="EMBL/GenBank/DDBJ databases">
        <authorList>
            <person name="Tang B."/>
            <person name="Yu Y."/>
        </authorList>
    </citation>
    <scope>NUCLEOTIDE SEQUENCE [LARGE SCALE GENOMIC DNA]</scope>
    <source>
        <strain evidence="9 10">DSM 7029</strain>
    </source>
</reference>
<dbReference type="InterPro" id="IPR006145">
    <property type="entry name" value="PsdUridine_synth_RsuA/RluA"/>
</dbReference>
<dbReference type="EMBL" id="CP011371">
    <property type="protein sequence ID" value="AKJ28973.1"/>
    <property type="molecule type" value="Genomic_DNA"/>
</dbReference>
<name>A0A0G3BLV4_9BURK</name>
<dbReference type="RefSeq" id="WP_083438227.1">
    <property type="nucleotide sequence ID" value="NZ_CP011371.1"/>
</dbReference>
<dbReference type="KEGG" id="pbh:AAW51_2282"/>
<dbReference type="InterPro" id="IPR036986">
    <property type="entry name" value="S4_RNA-bd_sf"/>
</dbReference>
<dbReference type="AlphaFoldDB" id="A0A0G3BLV4"/>
<accession>A0A0G3BLV4</accession>
<dbReference type="NCBIfam" id="TIGR00005">
    <property type="entry name" value="rluA_subfam"/>
    <property type="match status" value="1"/>
</dbReference>
<dbReference type="InterPro" id="IPR006224">
    <property type="entry name" value="PsdUridine_synth_RluA-like_CS"/>
</dbReference>
<dbReference type="InterPro" id="IPR006225">
    <property type="entry name" value="PsdUridine_synth_RluC/D"/>
</dbReference>
<dbReference type="PATRIC" id="fig|413882.6.peg.2390"/>
<dbReference type="InterPro" id="IPR050188">
    <property type="entry name" value="RluA_PseudoU_synthase"/>
</dbReference>
<dbReference type="SUPFAM" id="SSF55120">
    <property type="entry name" value="Pseudouridine synthase"/>
    <property type="match status" value="1"/>
</dbReference>
<dbReference type="InterPro" id="IPR020103">
    <property type="entry name" value="PsdUridine_synth_cat_dom_sf"/>
</dbReference>
<keyword evidence="5" id="KW-0694">RNA-binding</keyword>
<dbReference type="GO" id="GO:0160140">
    <property type="term" value="F:23S rRNA pseudouridine(1911/1915/1917) synthase activity"/>
    <property type="evidence" value="ECO:0007669"/>
    <property type="project" value="UniProtKB-EC"/>
</dbReference>
<evidence type="ECO:0000256" key="5">
    <source>
        <dbReference type="PROSITE-ProRule" id="PRU00182"/>
    </source>
</evidence>
<comment type="similarity">
    <text evidence="1 6">Belongs to the pseudouridine synthase RluA family.</text>
</comment>
<comment type="catalytic activity">
    <reaction evidence="3">
        <text>uridine(1911/1915/1917) in 23S rRNA = pseudouridine(1911/1915/1917) in 23S rRNA</text>
        <dbReference type="Rhea" id="RHEA:42524"/>
        <dbReference type="Rhea" id="RHEA-COMP:10097"/>
        <dbReference type="Rhea" id="RHEA-COMP:10098"/>
        <dbReference type="ChEBI" id="CHEBI:65314"/>
        <dbReference type="ChEBI" id="CHEBI:65315"/>
        <dbReference type="EC" id="5.4.99.23"/>
    </reaction>
</comment>
<feature type="region of interest" description="Disordered" evidence="7">
    <location>
        <begin position="1"/>
        <end position="20"/>
    </location>
</feature>
<dbReference type="SUPFAM" id="SSF55174">
    <property type="entry name" value="Alpha-L RNA-binding motif"/>
    <property type="match status" value="1"/>
</dbReference>
<dbReference type="PROSITE" id="PS01129">
    <property type="entry name" value="PSI_RLU"/>
    <property type="match status" value="1"/>
</dbReference>
<evidence type="ECO:0000313" key="9">
    <source>
        <dbReference type="EMBL" id="AKJ28973.1"/>
    </source>
</evidence>
<dbReference type="EC" id="5.4.99.-" evidence="6"/>
<dbReference type="Pfam" id="PF01479">
    <property type="entry name" value="S4"/>
    <property type="match status" value="1"/>
</dbReference>
<gene>
    <name evidence="9" type="primary">rluD</name>
    <name evidence="9" type="ORF">AAW51_2282</name>
</gene>
<dbReference type="CDD" id="cd00165">
    <property type="entry name" value="S4"/>
    <property type="match status" value="1"/>
</dbReference>
<dbReference type="PROSITE" id="PS50889">
    <property type="entry name" value="S4"/>
    <property type="match status" value="1"/>
</dbReference>
<dbReference type="PANTHER" id="PTHR21600:SF44">
    <property type="entry name" value="RIBOSOMAL LARGE SUBUNIT PSEUDOURIDINE SYNTHASE D"/>
    <property type="match status" value="1"/>
</dbReference>
<dbReference type="GO" id="GO:0003723">
    <property type="term" value="F:RNA binding"/>
    <property type="evidence" value="ECO:0007669"/>
    <property type="project" value="UniProtKB-KW"/>
</dbReference>
<dbReference type="Pfam" id="PF00849">
    <property type="entry name" value="PseudoU_synth_2"/>
    <property type="match status" value="1"/>
</dbReference>
<evidence type="ECO:0000256" key="1">
    <source>
        <dbReference type="ARBA" id="ARBA00010876"/>
    </source>
</evidence>
<comment type="function">
    <text evidence="6">Responsible for synthesis of pseudouridine from uracil.</text>
</comment>
<dbReference type="PANTHER" id="PTHR21600">
    <property type="entry name" value="MITOCHONDRIAL RNA PSEUDOURIDINE SYNTHASE"/>
    <property type="match status" value="1"/>
</dbReference>
<comment type="catalytic activity">
    <reaction evidence="6">
        <text>a uridine in RNA = a pseudouridine in RNA</text>
        <dbReference type="Rhea" id="RHEA:48348"/>
        <dbReference type="Rhea" id="RHEA-COMP:12068"/>
        <dbReference type="Rhea" id="RHEA-COMP:12069"/>
        <dbReference type="ChEBI" id="CHEBI:65314"/>
        <dbReference type="ChEBI" id="CHEBI:65315"/>
    </reaction>
</comment>
<dbReference type="OrthoDB" id="9785808at2"/>
<organism evidence="9 10">
    <name type="scientific">Caldimonas brevitalea</name>
    <dbReference type="NCBI Taxonomy" id="413882"/>
    <lineage>
        <taxon>Bacteria</taxon>
        <taxon>Pseudomonadati</taxon>
        <taxon>Pseudomonadota</taxon>
        <taxon>Betaproteobacteria</taxon>
        <taxon>Burkholderiales</taxon>
        <taxon>Sphaerotilaceae</taxon>
        <taxon>Caldimonas</taxon>
    </lineage>
</organism>
<dbReference type="Proteomes" id="UP000035352">
    <property type="component" value="Chromosome"/>
</dbReference>
<evidence type="ECO:0000256" key="4">
    <source>
        <dbReference type="PIRSR" id="PIRSR606225-1"/>
    </source>
</evidence>
<dbReference type="STRING" id="413882.AAW51_2282"/>
<keyword evidence="10" id="KW-1185">Reference proteome</keyword>
<dbReference type="Gene3D" id="3.10.290.10">
    <property type="entry name" value="RNA-binding S4 domain"/>
    <property type="match status" value="1"/>
</dbReference>
<evidence type="ECO:0000256" key="2">
    <source>
        <dbReference type="ARBA" id="ARBA00023235"/>
    </source>
</evidence>
<evidence type="ECO:0000313" key="10">
    <source>
        <dbReference type="Proteomes" id="UP000035352"/>
    </source>
</evidence>
<feature type="domain" description="RNA-binding S4" evidence="8">
    <location>
        <begin position="49"/>
        <end position="109"/>
    </location>
</feature>